<comment type="caution">
    <text evidence="2">The sequence shown here is derived from an EMBL/GenBank/DDBJ whole genome shotgun (WGS) entry which is preliminary data.</text>
</comment>
<dbReference type="Proteomes" id="UP001156389">
    <property type="component" value="Unassembled WGS sequence"/>
</dbReference>
<proteinExistence type="predicted"/>
<accession>A0ABT2JQ77</accession>
<dbReference type="EMBL" id="JAJAGO010000002">
    <property type="protein sequence ID" value="MCT2589525.1"/>
    <property type="molecule type" value="Genomic_DNA"/>
</dbReference>
<feature type="compositionally biased region" description="Low complexity" evidence="1">
    <location>
        <begin position="110"/>
        <end position="121"/>
    </location>
</feature>
<protein>
    <submittedName>
        <fullName evidence="2">Uncharacterized protein</fullName>
    </submittedName>
</protein>
<evidence type="ECO:0000313" key="3">
    <source>
        <dbReference type="Proteomes" id="UP001156389"/>
    </source>
</evidence>
<organism evidence="2 3">
    <name type="scientific">Streptomyces gossypii</name>
    <dbReference type="NCBI Taxonomy" id="2883101"/>
    <lineage>
        <taxon>Bacteria</taxon>
        <taxon>Bacillati</taxon>
        <taxon>Actinomycetota</taxon>
        <taxon>Actinomycetes</taxon>
        <taxon>Kitasatosporales</taxon>
        <taxon>Streptomycetaceae</taxon>
        <taxon>Streptomyces</taxon>
    </lineage>
</organism>
<sequence length="144" mass="14641">MSPASSFGSPIYEELLHEWSLAGRSLPGEPGTPHGYGAERARTRGAYGPCGASGPPGAYGAYGPPGAYGPEAPRPYDRHAAPGDGPPGRGAAGHQCGEQAATPLPPPDEAGQAGQARQVRQISPVGPTVPVSPQEPAWERIGTL</sequence>
<evidence type="ECO:0000256" key="1">
    <source>
        <dbReference type="SAM" id="MobiDB-lite"/>
    </source>
</evidence>
<feature type="compositionally biased region" description="Low complexity" evidence="1">
    <location>
        <begin position="45"/>
        <end position="71"/>
    </location>
</feature>
<feature type="region of interest" description="Disordered" evidence="1">
    <location>
        <begin position="23"/>
        <end position="144"/>
    </location>
</feature>
<dbReference type="RefSeq" id="WP_260216493.1">
    <property type="nucleotide sequence ID" value="NZ_JAJAGO010000002.1"/>
</dbReference>
<name>A0ABT2JQ77_9ACTN</name>
<reference evidence="2 3" key="1">
    <citation type="submission" date="2021-10" db="EMBL/GenBank/DDBJ databases">
        <title>Streptomyces gossypii sp. nov., isolated from soil collected from cotton field.</title>
        <authorList>
            <person name="Ge X."/>
            <person name="Chen X."/>
            <person name="Liu W."/>
        </authorList>
    </citation>
    <scope>NUCLEOTIDE SEQUENCE [LARGE SCALE GENOMIC DNA]</scope>
    <source>
        <strain evidence="2 3">N2-109</strain>
    </source>
</reference>
<gene>
    <name evidence="2" type="ORF">LHJ74_06240</name>
</gene>
<evidence type="ECO:0000313" key="2">
    <source>
        <dbReference type="EMBL" id="MCT2589525.1"/>
    </source>
</evidence>
<keyword evidence="3" id="KW-1185">Reference proteome</keyword>